<accession>A0A161QQU3</accession>
<dbReference type="RefSeq" id="WP_063223249.1">
    <property type="nucleotide sequence ID" value="NZ_LJKA01000047.1"/>
</dbReference>
<organism evidence="1 2">
    <name type="scientific">Bacillus cereus</name>
    <dbReference type="NCBI Taxonomy" id="1396"/>
    <lineage>
        <taxon>Bacteria</taxon>
        <taxon>Bacillati</taxon>
        <taxon>Bacillota</taxon>
        <taxon>Bacilli</taxon>
        <taxon>Bacillales</taxon>
        <taxon>Bacillaceae</taxon>
        <taxon>Bacillus</taxon>
        <taxon>Bacillus cereus group</taxon>
    </lineage>
</organism>
<proteinExistence type="predicted"/>
<evidence type="ECO:0000313" key="2">
    <source>
        <dbReference type="Proteomes" id="UP000076501"/>
    </source>
</evidence>
<comment type="caution">
    <text evidence="1">The sequence shown here is derived from an EMBL/GenBank/DDBJ whole genome shotgun (WGS) entry which is preliminary data.</text>
</comment>
<name>A0A161QQU3_BACCE</name>
<dbReference type="Proteomes" id="UP000076501">
    <property type="component" value="Unassembled WGS sequence"/>
</dbReference>
<sequence length="314" mass="35408">MTNKIFNRFEVARKDIFQTVIDEMLRVGWVQKNKGASSENNSFDMYSDGNDNKKNIFLALIPFDGRNSESAPSTNSSYDIRKSDYADPFFRFFEGYDENSNSRINITDSNPLGWFFGRRYNTGFTKGKGPTYDKDAIFELYVFADKERVIVATIAPEYLSGYNVVSYIGVPDDLYLKESHEPFTRAIYAASTAFSGVTTNSAAQQNQGWMFAGPESFPSSTKPYRSTTSYFTPLKNPTIDKSYILSPIFVETKDEGVRGRLDGIFYLSGTTNLSQGDFIEIPTDEGIQKYRYLACVSNVANTFSLPSDIVIRVS</sequence>
<dbReference type="EMBL" id="LJKA01000047">
    <property type="protein sequence ID" value="KZD33155.1"/>
    <property type="molecule type" value="Genomic_DNA"/>
</dbReference>
<dbReference type="AlphaFoldDB" id="A0A161QQU3"/>
<protein>
    <submittedName>
        <fullName evidence="1">Uncharacterized protein</fullName>
    </submittedName>
</protein>
<evidence type="ECO:0000313" key="1">
    <source>
        <dbReference type="EMBL" id="KZD33155.1"/>
    </source>
</evidence>
<reference evidence="1 2" key="1">
    <citation type="submission" date="2015-09" db="EMBL/GenBank/DDBJ databases">
        <title>Bacillus cereus food isolates.</title>
        <authorList>
            <person name="Boekhorst J."/>
        </authorList>
    </citation>
    <scope>NUCLEOTIDE SEQUENCE [LARGE SCALE GENOMIC DNA]</scope>
    <source>
        <strain evidence="1 2">B4082</strain>
    </source>
</reference>
<dbReference type="PATRIC" id="fig|1396.539.peg.2193"/>
<gene>
    <name evidence="1" type="ORF">B4082_3223</name>
</gene>